<accession>A0A6A3MP51</accession>
<dbReference type="Proteomes" id="UP000435112">
    <property type="component" value="Unassembled WGS sequence"/>
</dbReference>
<sequence length="948" mass="110784">MDPLADDDVADAPLTLHSVDGQKEDDGDDDQQAITSLDAQLEDLESRILASPREGKSDDADPDPLTERNVSDRKRREALRRQLIEQREDAPWIIAELPAQVTTPGYAALEAFQTKKWRELLQLMKLMSAPCFHGIRLAGDDRALYEGFFRAFPHHLVTKARFTSVVRQLFGIPAVATIPRRRETKTTGYGRKGKRGIPTDKDNNVEDQDSARTTARLALDHHLEKLQFCCERSVDNVPVLNWRTLLIALRMFQEPLLTMREHLVWAFSVFSSSGYLEQNDSDAVDAGDVTLMFTHVTRNPAASHLISERLRAALGMLPSIRAPPLSLSSASFTSAISSSRITFRVFKRLLQLPPLRTLVNHRMTPHTTVVDELSVAVYRDFVYRARRREHNRRVLRRLRYYNETKVTRLCFHTWAQYTRDRKTARATVAFAYTITTRIKQRAAFGALRRHALASIAALEIQRVFRGMCGRMRAEEAWRKIQAVLAVQGAFRMRAHFTRHLRQLRRQNLLAIRIQRVYRGRLGRIQARQRLLTYYYREMAAIQREREAFREFVRGEMARRLQHLFRKIVADKRRARQIQEEEAKREIELKMLKLSENAAQQAARHRREVTEKYDKLREEADYKEQRRRIDGIEKQKIVHRRRQRAWEAFKTEKVARKEALKLQEKESYERLKSQWENTIAEQVRKRGKLVEQLLQLVEVEGEWEKMHAQLHQRVKERTKQLTAKYKSNGVVVPKREVIERAQHEIMAEETEDERRKTENNWLQAEAEFLQKLDNDEEERLLAENAEERAARQKSALSIQCAFRMFAARKLLRRMLADLYVKEFDTETYAPRYRNTLTGKVTTQKPNGLGSEELEYENRWVIMTDDVLGEQFFYNPRRMKQSWAKPDDCKFCEPCCTNALSTVFATVWNSQDDTYLCQACYEKEYVARSQQGDLQSDAYAAYDGSRANGQ</sequence>
<feature type="compositionally biased region" description="Acidic residues" evidence="2">
    <location>
        <begin position="1"/>
        <end position="10"/>
    </location>
</feature>
<dbReference type="Gene3D" id="2.20.70.10">
    <property type="match status" value="1"/>
</dbReference>
<feature type="compositionally biased region" description="Basic and acidic residues" evidence="2">
    <location>
        <begin position="53"/>
        <end position="73"/>
    </location>
</feature>
<protein>
    <recommendedName>
        <fullName evidence="7">WW domain-containing protein</fullName>
    </recommendedName>
</protein>
<feature type="region of interest" description="Disordered" evidence="2">
    <location>
        <begin position="46"/>
        <end position="73"/>
    </location>
</feature>
<dbReference type="EMBL" id="QXFV01000749">
    <property type="protein sequence ID" value="KAE9027861.1"/>
    <property type="molecule type" value="Genomic_DNA"/>
</dbReference>
<dbReference type="OrthoDB" id="119740at2759"/>
<dbReference type="SMART" id="SM00015">
    <property type="entry name" value="IQ"/>
    <property type="match status" value="3"/>
</dbReference>
<organism evidence="4 6">
    <name type="scientific">Phytophthora rubi</name>
    <dbReference type="NCBI Taxonomy" id="129364"/>
    <lineage>
        <taxon>Eukaryota</taxon>
        <taxon>Sar</taxon>
        <taxon>Stramenopiles</taxon>
        <taxon>Oomycota</taxon>
        <taxon>Peronosporomycetes</taxon>
        <taxon>Peronosporales</taxon>
        <taxon>Peronosporaceae</taxon>
        <taxon>Phytophthora</taxon>
    </lineage>
</organism>
<dbReference type="EMBL" id="QXFU01000557">
    <property type="protein sequence ID" value="KAE9029773.1"/>
    <property type="molecule type" value="Genomic_DNA"/>
</dbReference>
<feature type="region of interest" description="Disordered" evidence="2">
    <location>
        <begin position="185"/>
        <end position="209"/>
    </location>
</feature>
<comment type="caution">
    <text evidence="4">The sequence shown here is derived from an EMBL/GenBank/DDBJ whole genome shotgun (WGS) entry which is preliminary data.</text>
</comment>
<evidence type="ECO:0000313" key="4">
    <source>
        <dbReference type="EMBL" id="KAE9029773.1"/>
    </source>
</evidence>
<evidence type="ECO:0008006" key="7">
    <source>
        <dbReference type="Google" id="ProtNLM"/>
    </source>
</evidence>
<dbReference type="AlphaFoldDB" id="A0A6A3MP51"/>
<reference evidence="5 6" key="1">
    <citation type="submission" date="2018-09" db="EMBL/GenBank/DDBJ databases">
        <title>Genomic investigation of the strawberry pathogen Phytophthora fragariae indicates pathogenicity is determined by transcriptional variation in three key races.</title>
        <authorList>
            <person name="Adams T.M."/>
            <person name="Armitage A.D."/>
            <person name="Sobczyk M.K."/>
            <person name="Bates H.J."/>
            <person name="Dunwell J.M."/>
            <person name="Nellist C.F."/>
            <person name="Harrison R.J."/>
        </authorList>
    </citation>
    <scope>NUCLEOTIDE SEQUENCE [LARGE SCALE GENOMIC DNA]</scope>
    <source>
        <strain evidence="3 5">SCRP249</strain>
        <strain evidence="4 6">SCRP324</strain>
    </source>
</reference>
<evidence type="ECO:0000313" key="6">
    <source>
        <dbReference type="Proteomes" id="UP000435112"/>
    </source>
</evidence>
<evidence type="ECO:0000256" key="1">
    <source>
        <dbReference type="SAM" id="Coils"/>
    </source>
</evidence>
<evidence type="ECO:0000313" key="5">
    <source>
        <dbReference type="Proteomes" id="UP000429607"/>
    </source>
</evidence>
<name>A0A6A3MP51_9STRA</name>
<proteinExistence type="predicted"/>
<gene>
    <name evidence="3" type="ORF">PR001_g11882</name>
    <name evidence="4" type="ORF">PR002_g10047</name>
</gene>
<dbReference type="InterPro" id="IPR000048">
    <property type="entry name" value="IQ_motif_EF-hand-BS"/>
</dbReference>
<feature type="region of interest" description="Disordered" evidence="2">
    <location>
        <begin position="1"/>
        <end position="31"/>
    </location>
</feature>
<dbReference type="PROSITE" id="PS50096">
    <property type="entry name" value="IQ"/>
    <property type="match status" value="3"/>
</dbReference>
<feature type="coiled-coil region" evidence="1">
    <location>
        <begin position="598"/>
        <end position="634"/>
    </location>
</feature>
<keyword evidence="1" id="KW-0175">Coiled coil</keyword>
<evidence type="ECO:0000313" key="3">
    <source>
        <dbReference type="EMBL" id="KAE9027861.1"/>
    </source>
</evidence>
<evidence type="ECO:0000256" key="2">
    <source>
        <dbReference type="SAM" id="MobiDB-lite"/>
    </source>
</evidence>
<dbReference type="Proteomes" id="UP000429607">
    <property type="component" value="Unassembled WGS sequence"/>
</dbReference>
<feature type="coiled-coil region" evidence="1">
    <location>
        <begin position="739"/>
        <end position="791"/>
    </location>
</feature>